<evidence type="ECO:0000256" key="2">
    <source>
        <dbReference type="SAM" id="Phobius"/>
    </source>
</evidence>
<evidence type="ECO:0000313" key="4">
    <source>
        <dbReference type="Proteomes" id="UP001476282"/>
    </source>
</evidence>
<protein>
    <recommendedName>
        <fullName evidence="5">Zinc ribbon domain-containing protein</fullName>
    </recommendedName>
</protein>
<feature type="transmembrane region" description="Helical" evidence="2">
    <location>
        <begin position="382"/>
        <end position="402"/>
    </location>
</feature>
<name>A0ABP9UKM3_9BACT</name>
<keyword evidence="2" id="KW-0812">Transmembrane</keyword>
<evidence type="ECO:0008006" key="5">
    <source>
        <dbReference type="Google" id="ProtNLM"/>
    </source>
</evidence>
<keyword evidence="2" id="KW-0472">Membrane</keyword>
<evidence type="ECO:0000313" key="3">
    <source>
        <dbReference type="EMBL" id="GAA5481222.1"/>
    </source>
</evidence>
<dbReference type="EMBL" id="BAABRI010000002">
    <property type="protein sequence ID" value="GAA5481222.1"/>
    <property type="molecule type" value="Genomic_DNA"/>
</dbReference>
<dbReference type="RefSeq" id="WP_353565379.1">
    <property type="nucleotide sequence ID" value="NZ_BAABRI010000002.1"/>
</dbReference>
<evidence type="ECO:0000256" key="1">
    <source>
        <dbReference type="SAM" id="MobiDB-lite"/>
    </source>
</evidence>
<organism evidence="3 4">
    <name type="scientific">Haloferula sargassicola</name>
    <dbReference type="NCBI Taxonomy" id="490096"/>
    <lineage>
        <taxon>Bacteria</taxon>
        <taxon>Pseudomonadati</taxon>
        <taxon>Verrucomicrobiota</taxon>
        <taxon>Verrucomicrobiia</taxon>
        <taxon>Verrucomicrobiales</taxon>
        <taxon>Verrucomicrobiaceae</taxon>
        <taxon>Haloferula</taxon>
    </lineage>
</organism>
<sequence>MAPEPPPFPSDAEPDEADTSPLVVEKKRVPPPLPNLRGSAAEVRSLERHVCPECGGKGEWDPAKRKLVCPYCGTVFDRVAPPPPPGSIEEHDLDAMLAQLGDKASSVRTTERKVQCTHCHAVLTRDASNVGKSCDFCGSPEMLDYEEIEAPVRPESLLPAIVSKEQAYHHLKHFLGSKWFAPGDLKRRNLVDRIHGIYLPYWTFDSAAECPWTADSGTYYYVTRTRRGPDGKTQTYQERKVRWRPASGHVSTWFDDILVAGSQGVDPTILSKLEPFPTKDLIPYETRYVSGWDVEQYQIPLLQAARTGFGVMEGMLREMCAREVPGDTYRNLRIQPDYSDKTFKHILCPIWILAYQYRGKTYHGAANAVTGQTYAKFPISPWKVALVVLLVLLAIGIFLLLAQR</sequence>
<proteinExistence type="predicted"/>
<feature type="region of interest" description="Disordered" evidence="1">
    <location>
        <begin position="1"/>
        <end position="40"/>
    </location>
</feature>
<keyword evidence="4" id="KW-1185">Reference proteome</keyword>
<accession>A0ABP9UKM3</accession>
<gene>
    <name evidence="3" type="ORF">Hsar01_00429</name>
</gene>
<dbReference type="Proteomes" id="UP001476282">
    <property type="component" value="Unassembled WGS sequence"/>
</dbReference>
<comment type="caution">
    <text evidence="3">The sequence shown here is derived from an EMBL/GenBank/DDBJ whole genome shotgun (WGS) entry which is preliminary data.</text>
</comment>
<reference evidence="3 4" key="1">
    <citation type="submission" date="2024-02" db="EMBL/GenBank/DDBJ databases">
        <title>Haloferula sargassicola NBRC 104335.</title>
        <authorList>
            <person name="Ichikawa N."/>
            <person name="Katano-Makiyama Y."/>
            <person name="Hidaka K."/>
        </authorList>
    </citation>
    <scope>NUCLEOTIDE SEQUENCE [LARGE SCALE GENOMIC DNA]</scope>
    <source>
        <strain evidence="3 4">NBRC 104335</strain>
    </source>
</reference>
<keyword evidence="2" id="KW-1133">Transmembrane helix</keyword>